<accession>A0A165R2Y7</accession>
<evidence type="ECO:0000313" key="2">
    <source>
        <dbReference type="Proteomes" id="UP000076563"/>
    </source>
</evidence>
<dbReference type="Proteomes" id="UP000076563">
    <property type="component" value="Unassembled WGS sequence"/>
</dbReference>
<gene>
    <name evidence="1" type="ORF">AV654_19545</name>
</gene>
<keyword evidence="2" id="KW-1185">Reference proteome</keyword>
<reference evidence="2" key="1">
    <citation type="submission" date="2016-01" db="EMBL/GenBank/DDBJ databases">
        <title>Draft genome of Chromobacterium sp. F49.</title>
        <authorList>
            <person name="Hong K.W."/>
        </authorList>
    </citation>
    <scope>NUCLEOTIDE SEQUENCE [LARGE SCALE GENOMIC DNA]</scope>
    <source>
        <strain evidence="2">M63</strain>
    </source>
</reference>
<protein>
    <recommendedName>
        <fullName evidence="3">DUF4320 domain-containing protein</fullName>
    </recommendedName>
</protein>
<dbReference type="EMBL" id="LQRA01000057">
    <property type="protein sequence ID" value="KZE78172.1"/>
    <property type="molecule type" value="Genomic_DNA"/>
</dbReference>
<dbReference type="AlphaFoldDB" id="A0A165R2Y7"/>
<name>A0A165R2Y7_9BACL</name>
<proteinExistence type="predicted"/>
<sequence>MALFITILLFGLMMAKYVMTYHELKNIGETVMRDAMKVNNGLTPSVQMYIRDELVRKGFDSSRLSITGTPSPQSFGTEMSGQISYVYQFPVFQATASLFPDIQIQNQTMSTRVHVYSLGIIR</sequence>
<comment type="caution">
    <text evidence="1">The sequence shown here is derived from an EMBL/GenBank/DDBJ whole genome shotgun (WGS) entry which is preliminary data.</text>
</comment>
<evidence type="ECO:0008006" key="3">
    <source>
        <dbReference type="Google" id="ProtNLM"/>
    </source>
</evidence>
<organism evidence="1 2">
    <name type="scientific">Paenibacillus elgii</name>
    <dbReference type="NCBI Taxonomy" id="189691"/>
    <lineage>
        <taxon>Bacteria</taxon>
        <taxon>Bacillati</taxon>
        <taxon>Bacillota</taxon>
        <taxon>Bacilli</taxon>
        <taxon>Bacillales</taxon>
        <taxon>Paenibacillaceae</taxon>
        <taxon>Paenibacillus</taxon>
    </lineage>
</organism>
<evidence type="ECO:0000313" key="1">
    <source>
        <dbReference type="EMBL" id="KZE78172.1"/>
    </source>
</evidence>